<sequence>MDYSDLAKKSLEARFLSYSPYSDFKVGAALLTESGEIFLGANVENAAYSPCICAERSAFICALMKGHKNFKAIAVSSMVDDYTSPCGVCRQFMREFSADLPIILVKSSGTFIETSLDVLLPMSFGPDDLAKERNE</sequence>
<feature type="domain" description="CMP/dCMP-type deaminase" evidence="14">
    <location>
        <begin position="1"/>
        <end position="127"/>
    </location>
</feature>
<name>A0A1R1X0Y2_9FUNG</name>
<comment type="catalytic activity">
    <reaction evidence="13">
        <text>2'-deoxycytidine + H2O + H(+) = 2'-deoxyuridine + NH4(+)</text>
        <dbReference type="Rhea" id="RHEA:13433"/>
        <dbReference type="ChEBI" id="CHEBI:15377"/>
        <dbReference type="ChEBI" id="CHEBI:15378"/>
        <dbReference type="ChEBI" id="CHEBI:15698"/>
        <dbReference type="ChEBI" id="CHEBI:16450"/>
        <dbReference type="ChEBI" id="CHEBI:28938"/>
        <dbReference type="EC" id="3.5.4.5"/>
    </reaction>
</comment>
<keyword evidence="7 12" id="KW-0862">Zinc</keyword>
<dbReference type="PROSITE" id="PS51747">
    <property type="entry name" value="CYT_DCMP_DEAMINASES_2"/>
    <property type="match status" value="1"/>
</dbReference>
<keyword evidence="5 12" id="KW-0479">Metal-binding</keyword>
<comment type="catalytic activity">
    <reaction evidence="9 13">
        <text>cytidine + H2O + H(+) = uridine + NH4(+)</text>
        <dbReference type="Rhea" id="RHEA:16069"/>
        <dbReference type="ChEBI" id="CHEBI:15377"/>
        <dbReference type="ChEBI" id="CHEBI:15378"/>
        <dbReference type="ChEBI" id="CHEBI:16704"/>
        <dbReference type="ChEBI" id="CHEBI:17562"/>
        <dbReference type="ChEBI" id="CHEBI:28938"/>
        <dbReference type="EC" id="3.5.4.5"/>
    </reaction>
</comment>
<feature type="binding site" evidence="11">
    <location>
        <begin position="42"/>
        <end position="48"/>
    </location>
    <ligand>
        <name>substrate</name>
    </ligand>
</feature>
<dbReference type="NCBIfam" id="TIGR01354">
    <property type="entry name" value="cyt_deam_tetra"/>
    <property type="match status" value="1"/>
</dbReference>
<feature type="binding site" evidence="12">
    <location>
        <position position="53"/>
    </location>
    <ligand>
        <name>Zn(2+)</name>
        <dbReference type="ChEBI" id="CHEBI:29105"/>
        <note>catalytic</note>
    </ligand>
</feature>
<comment type="cofactor">
    <cofactor evidence="1 12 13">
        <name>Zn(2+)</name>
        <dbReference type="ChEBI" id="CHEBI:29105"/>
    </cofactor>
</comment>
<evidence type="ECO:0000256" key="6">
    <source>
        <dbReference type="ARBA" id="ARBA00022801"/>
    </source>
</evidence>
<dbReference type="InterPro" id="IPR006262">
    <property type="entry name" value="Cyt_deam_tetra"/>
</dbReference>
<comment type="caution">
    <text evidence="15">The sequence shown here is derived from an EMBL/GenBank/DDBJ whole genome shotgun (WGS) entry which is preliminary data.</text>
</comment>
<evidence type="ECO:0000313" key="15">
    <source>
        <dbReference type="EMBL" id="OMJ08292.1"/>
    </source>
</evidence>
<evidence type="ECO:0000256" key="1">
    <source>
        <dbReference type="ARBA" id="ARBA00001947"/>
    </source>
</evidence>
<feature type="binding site" evidence="12">
    <location>
        <position position="86"/>
    </location>
    <ligand>
        <name>Zn(2+)</name>
        <dbReference type="ChEBI" id="CHEBI:29105"/>
        <note>catalytic</note>
    </ligand>
</feature>
<evidence type="ECO:0000256" key="2">
    <source>
        <dbReference type="ARBA" id="ARBA00003949"/>
    </source>
</evidence>
<dbReference type="FunFam" id="3.40.140.10:FF:000008">
    <property type="entry name" value="Cytidine deaminase"/>
    <property type="match status" value="1"/>
</dbReference>
<dbReference type="SUPFAM" id="SSF53927">
    <property type="entry name" value="Cytidine deaminase-like"/>
    <property type="match status" value="1"/>
</dbReference>
<dbReference type="InterPro" id="IPR002125">
    <property type="entry name" value="CMP_dCMP_dom"/>
</dbReference>
<dbReference type="GO" id="GO:0004126">
    <property type="term" value="F:cytidine deaminase activity"/>
    <property type="evidence" value="ECO:0007669"/>
    <property type="project" value="UniProtKB-UniRule"/>
</dbReference>
<evidence type="ECO:0000256" key="7">
    <source>
        <dbReference type="ARBA" id="ARBA00022833"/>
    </source>
</evidence>
<evidence type="ECO:0000256" key="13">
    <source>
        <dbReference type="RuleBase" id="RU364006"/>
    </source>
</evidence>
<dbReference type="InterPro" id="IPR016193">
    <property type="entry name" value="Cytidine_deaminase-like"/>
</dbReference>
<dbReference type="NCBIfam" id="NF004064">
    <property type="entry name" value="PRK05578.1"/>
    <property type="match status" value="1"/>
</dbReference>
<evidence type="ECO:0000259" key="14">
    <source>
        <dbReference type="PROSITE" id="PS51747"/>
    </source>
</evidence>
<evidence type="ECO:0000256" key="9">
    <source>
        <dbReference type="ARBA" id="ARBA00049558"/>
    </source>
</evidence>
<evidence type="ECO:0000256" key="12">
    <source>
        <dbReference type="PIRSR" id="PIRSR606262-3"/>
    </source>
</evidence>
<reference evidence="15 17" key="1">
    <citation type="submission" date="2017-01" db="EMBL/GenBank/DDBJ databases">
        <authorList>
            <person name="Mah S.A."/>
            <person name="Swanson W.J."/>
            <person name="Moy G.W."/>
            <person name="Vacquier V.D."/>
        </authorList>
    </citation>
    <scope>NUCLEOTIDE SEQUENCE [LARGE SCALE GENOMIC DNA]</scope>
    <source>
        <strain evidence="15 17">GSMNP</strain>
    </source>
</reference>
<feature type="active site" description="Proton donor" evidence="10">
    <location>
        <position position="55"/>
    </location>
</feature>
<dbReference type="PANTHER" id="PTHR11644">
    <property type="entry name" value="CYTIDINE DEAMINASE"/>
    <property type="match status" value="1"/>
</dbReference>
<dbReference type="Gene3D" id="3.40.140.10">
    <property type="entry name" value="Cytidine Deaminase, domain 2"/>
    <property type="match status" value="1"/>
</dbReference>
<evidence type="ECO:0000256" key="4">
    <source>
        <dbReference type="ARBA" id="ARBA00012783"/>
    </source>
</evidence>
<dbReference type="GO" id="GO:0055086">
    <property type="term" value="P:nucleobase-containing small molecule metabolic process"/>
    <property type="evidence" value="ECO:0007669"/>
    <property type="project" value="UniProtKB-ARBA"/>
</dbReference>
<evidence type="ECO:0000313" key="16">
    <source>
        <dbReference type="EMBL" id="OMJ12040.1"/>
    </source>
</evidence>
<dbReference type="EC" id="3.5.4.5" evidence="4 13"/>
<proteinExistence type="inferred from homology"/>
<evidence type="ECO:0000256" key="3">
    <source>
        <dbReference type="ARBA" id="ARBA00006576"/>
    </source>
</evidence>
<evidence type="ECO:0000256" key="5">
    <source>
        <dbReference type="ARBA" id="ARBA00022723"/>
    </source>
</evidence>
<dbReference type="Proteomes" id="UP000187283">
    <property type="component" value="Unassembled WGS sequence"/>
</dbReference>
<keyword evidence="17" id="KW-1185">Reference proteome</keyword>
<dbReference type="CDD" id="cd01283">
    <property type="entry name" value="cytidine_deaminase"/>
    <property type="match status" value="1"/>
</dbReference>
<dbReference type="EMBL" id="LSSN01005834">
    <property type="protein sequence ID" value="OMJ08292.1"/>
    <property type="molecule type" value="Genomic_DNA"/>
</dbReference>
<dbReference type="GO" id="GO:0008270">
    <property type="term" value="F:zinc ion binding"/>
    <property type="evidence" value="ECO:0007669"/>
    <property type="project" value="UniProtKB-UniRule"/>
</dbReference>
<dbReference type="InterPro" id="IPR050202">
    <property type="entry name" value="Cyt/Deoxycyt_deaminase"/>
</dbReference>
<evidence type="ECO:0000256" key="10">
    <source>
        <dbReference type="PIRSR" id="PIRSR606262-1"/>
    </source>
</evidence>
<comment type="function">
    <text evidence="2 13">This enzyme scavenges exogenous and endogenous cytidine and 2'-deoxycytidine for UMP synthesis.</text>
</comment>
<dbReference type="OrthoDB" id="414540at2759"/>
<dbReference type="PANTHER" id="PTHR11644:SF2">
    <property type="entry name" value="CYTIDINE DEAMINASE"/>
    <property type="match status" value="1"/>
</dbReference>
<dbReference type="GO" id="GO:0072527">
    <property type="term" value="P:pyrimidine-containing compound metabolic process"/>
    <property type="evidence" value="ECO:0007669"/>
    <property type="project" value="UniProtKB-ARBA"/>
</dbReference>
<dbReference type="AlphaFoldDB" id="A0A1R1X0Y2"/>
<keyword evidence="6 13" id="KW-0378">Hydrolase</keyword>
<gene>
    <name evidence="15" type="ORF">AYI70_g11631</name>
    <name evidence="16" type="ORF">AYI70_g9343</name>
</gene>
<feature type="binding site" evidence="12">
    <location>
        <position position="89"/>
    </location>
    <ligand>
        <name>Zn(2+)</name>
        <dbReference type="ChEBI" id="CHEBI:29105"/>
        <note>catalytic</note>
    </ligand>
</feature>
<evidence type="ECO:0000256" key="8">
    <source>
        <dbReference type="ARBA" id="ARBA00032005"/>
    </source>
</evidence>
<evidence type="ECO:0000313" key="17">
    <source>
        <dbReference type="Proteomes" id="UP000187283"/>
    </source>
</evidence>
<accession>A0A1R1X0Y2</accession>
<evidence type="ECO:0000256" key="11">
    <source>
        <dbReference type="PIRSR" id="PIRSR606262-2"/>
    </source>
</evidence>
<protein>
    <recommendedName>
        <fullName evidence="4 13">Cytidine deaminase</fullName>
        <ecNumber evidence="4 13">3.5.4.5</ecNumber>
    </recommendedName>
    <alternativeName>
        <fullName evidence="8 13">Cytidine aminohydrolase</fullName>
    </alternativeName>
</protein>
<organism evidence="15 17">
    <name type="scientific">Smittium culicis</name>
    <dbReference type="NCBI Taxonomy" id="133412"/>
    <lineage>
        <taxon>Eukaryota</taxon>
        <taxon>Fungi</taxon>
        <taxon>Fungi incertae sedis</taxon>
        <taxon>Zoopagomycota</taxon>
        <taxon>Kickxellomycotina</taxon>
        <taxon>Harpellomycetes</taxon>
        <taxon>Harpellales</taxon>
        <taxon>Legeriomycetaceae</taxon>
        <taxon>Smittium</taxon>
    </lineage>
</organism>
<dbReference type="STRING" id="133412.A0A1R1X0Y2"/>
<dbReference type="EMBL" id="LSSN01004156">
    <property type="protein sequence ID" value="OMJ12040.1"/>
    <property type="molecule type" value="Genomic_DNA"/>
</dbReference>
<dbReference type="Pfam" id="PF00383">
    <property type="entry name" value="dCMP_cyt_deam_1"/>
    <property type="match status" value="1"/>
</dbReference>
<dbReference type="GO" id="GO:0005829">
    <property type="term" value="C:cytosol"/>
    <property type="evidence" value="ECO:0007669"/>
    <property type="project" value="TreeGrafter"/>
</dbReference>
<comment type="similarity">
    <text evidence="3 13">Belongs to the cytidine and deoxycytidylate deaminase family.</text>
</comment>